<feature type="domain" description="CpG binding protein C-terminal" evidence="12">
    <location>
        <begin position="209"/>
        <end position="455"/>
    </location>
</feature>
<dbReference type="PANTHER" id="PTHR46174">
    <property type="entry name" value="CXXC-TYPE ZINC FINGER PROTEIN 1"/>
    <property type="match status" value="1"/>
</dbReference>
<keyword evidence="3" id="KW-0863">Zinc-finger</keyword>
<protein>
    <recommendedName>
        <fullName evidence="9">CXXC-type zinc finger protein 1</fullName>
    </recommendedName>
</protein>
<proteinExistence type="predicted"/>
<evidence type="ECO:0000256" key="11">
    <source>
        <dbReference type="SAM" id="MobiDB-lite"/>
    </source>
</evidence>
<evidence type="ECO:0000256" key="7">
    <source>
        <dbReference type="ARBA" id="ARBA00023163"/>
    </source>
</evidence>
<feature type="region of interest" description="Disordered" evidence="11">
    <location>
        <begin position="45"/>
        <end position="187"/>
    </location>
</feature>
<dbReference type="EMBL" id="JAKROA010000001">
    <property type="protein sequence ID" value="KAL5111402.1"/>
    <property type="molecule type" value="Genomic_DNA"/>
</dbReference>
<keyword evidence="10" id="KW-0175">Coiled coil</keyword>
<comment type="subcellular location">
    <subcellularLocation>
        <location evidence="1">Nucleus</location>
    </subcellularLocation>
</comment>
<evidence type="ECO:0000313" key="14">
    <source>
        <dbReference type="Proteomes" id="UP001651158"/>
    </source>
</evidence>
<feature type="compositionally biased region" description="Basic and acidic residues" evidence="11">
    <location>
        <begin position="78"/>
        <end position="93"/>
    </location>
</feature>
<evidence type="ECO:0000256" key="6">
    <source>
        <dbReference type="ARBA" id="ARBA00023125"/>
    </source>
</evidence>
<gene>
    <name evidence="13" type="ORF">TcWFU_001548</name>
</gene>
<keyword evidence="5" id="KW-0805">Transcription regulation</keyword>
<comment type="caution">
    <text evidence="13">The sequence shown here is derived from an EMBL/GenBank/DDBJ whole genome shotgun (WGS) entry which is preliminary data.</text>
</comment>
<evidence type="ECO:0000256" key="10">
    <source>
        <dbReference type="SAM" id="Coils"/>
    </source>
</evidence>
<keyword evidence="14" id="KW-1185">Reference proteome</keyword>
<keyword evidence="6" id="KW-0238">DNA-binding</keyword>
<keyword evidence="8" id="KW-0539">Nucleus</keyword>
<evidence type="ECO:0000256" key="5">
    <source>
        <dbReference type="ARBA" id="ARBA00023015"/>
    </source>
</evidence>
<evidence type="ECO:0000256" key="3">
    <source>
        <dbReference type="ARBA" id="ARBA00022771"/>
    </source>
</evidence>
<reference evidence="13 14" key="1">
    <citation type="journal article" date="2022" name="Front. Cell. Infect. Microbiol.">
        <title>The Genomes of Two Strains of Taenia crassiceps the Animal Model for the Study of Human Cysticercosis.</title>
        <authorList>
            <person name="Bobes R.J."/>
            <person name="Estrada K."/>
            <person name="Rios-Valencia D.G."/>
            <person name="Calderon-Gallegos A."/>
            <person name="de la Torre P."/>
            <person name="Carrero J.C."/>
            <person name="Sanchez-Flores A."/>
            <person name="Laclette J.P."/>
        </authorList>
    </citation>
    <scope>NUCLEOTIDE SEQUENCE [LARGE SCALE GENOMIC DNA]</scope>
    <source>
        <strain evidence="13">WFUcys</strain>
    </source>
</reference>
<evidence type="ECO:0000256" key="4">
    <source>
        <dbReference type="ARBA" id="ARBA00022833"/>
    </source>
</evidence>
<dbReference type="Proteomes" id="UP001651158">
    <property type="component" value="Unassembled WGS sequence"/>
</dbReference>
<sequence length="473" mass="53580">MCVDKIAVNITPDVFFEGFCDRMGEEFCRSDRGFLRSNAAALSDYAEDEDGLADTDENADEEEDDDVDYDDSDDEDWSEHMESSKRFREDTRGRHQTRGLPRKASSSSLNWRLRKSGIGGRNSRRSHKFASHQPLSSFPEHGGVGGMNDSSISALRRHALPRRGDADGGRTASESKSGSLRQCLGPGCTRPAAHSATKYCSKQCGLILALKRLERFLPEARADWYSDASGVVLNSFADRTDRARLKEVRAEQMTIHNRLIELENRHQQLNQLIARAQEYKTRLTSGQIAASTSADLADIDQAEPVVCVTCSTEVNMRHALRHMEKCFQKMESASLLCSNQREQSRGTPLFCDAYDSHAKAYCKRLRAVCEHVKEPKYPPDAICGFPLVEDVFTPTDRFCCTTRQKCTRHVGWERKKRGHIDVERYRQLIRLDELLQEEARLQRSLSQRAGILGMILNRTIDEEKRQQIGNKAP</sequence>
<evidence type="ECO:0000256" key="9">
    <source>
        <dbReference type="ARBA" id="ARBA00023828"/>
    </source>
</evidence>
<dbReference type="InterPro" id="IPR022056">
    <property type="entry name" value="CpG-bd_C"/>
</dbReference>
<evidence type="ECO:0000313" key="13">
    <source>
        <dbReference type="EMBL" id="KAL5111402.1"/>
    </source>
</evidence>
<keyword evidence="2" id="KW-0479">Metal-binding</keyword>
<evidence type="ECO:0000259" key="12">
    <source>
        <dbReference type="Pfam" id="PF12269"/>
    </source>
</evidence>
<dbReference type="InterPro" id="IPR037869">
    <property type="entry name" value="Spp1/CFP1"/>
</dbReference>
<evidence type="ECO:0000256" key="2">
    <source>
        <dbReference type="ARBA" id="ARBA00022723"/>
    </source>
</evidence>
<organism evidence="13 14">
    <name type="scientific">Taenia crassiceps</name>
    <dbReference type="NCBI Taxonomy" id="6207"/>
    <lineage>
        <taxon>Eukaryota</taxon>
        <taxon>Metazoa</taxon>
        <taxon>Spiralia</taxon>
        <taxon>Lophotrochozoa</taxon>
        <taxon>Platyhelminthes</taxon>
        <taxon>Cestoda</taxon>
        <taxon>Eucestoda</taxon>
        <taxon>Cyclophyllidea</taxon>
        <taxon>Taeniidae</taxon>
        <taxon>Taenia</taxon>
    </lineage>
</organism>
<keyword evidence="7" id="KW-0804">Transcription</keyword>
<dbReference type="Pfam" id="PF12269">
    <property type="entry name" value="CpG_bind_C"/>
    <property type="match status" value="1"/>
</dbReference>
<feature type="compositionally biased region" description="Acidic residues" evidence="11">
    <location>
        <begin position="45"/>
        <end position="77"/>
    </location>
</feature>
<keyword evidence="4" id="KW-0862">Zinc</keyword>
<evidence type="ECO:0000256" key="8">
    <source>
        <dbReference type="ARBA" id="ARBA00023242"/>
    </source>
</evidence>
<feature type="coiled-coil region" evidence="10">
    <location>
        <begin position="245"/>
        <end position="282"/>
    </location>
</feature>
<evidence type="ECO:0000256" key="1">
    <source>
        <dbReference type="ARBA" id="ARBA00004123"/>
    </source>
</evidence>
<accession>A0ABR4QNY1</accession>
<name>A0ABR4QNY1_9CEST</name>
<dbReference type="PANTHER" id="PTHR46174:SF1">
    <property type="entry name" value="CXXC-TYPE ZINC FINGER PROTEIN 1"/>
    <property type="match status" value="1"/>
</dbReference>